<dbReference type="PANTHER" id="PTHR37312:SF1">
    <property type="entry name" value="MEMBRANE-BOUND ACYLTRANSFERASE YKRP-RELATED"/>
    <property type="match status" value="1"/>
</dbReference>
<feature type="transmembrane region" description="Helical" evidence="1">
    <location>
        <begin position="288"/>
        <end position="309"/>
    </location>
</feature>
<feature type="transmembrane region" description="Helical" evidence="1">
    <location>
        <begin position="154"/>
        <end position="172"/>
    </location>
</feature>
<feature type="transmembrane region" description="Helical" evidence="1">
    <location>
        <begin position="217"/>
        <end position="234"/>
    </location>
</feature>
<accession>A0A1I0VXC3</accession>
<feature type="domain" description="Acyltransferase 3" evidence="2">
    <location>
        <begin position="4"/>
        <end position="347"/>
    </location>
</feature>
<proteinExistence type="predicted"/>
<dbReference type="GO" id="GO:0016747">
    <property type="term" value="F:acyltransferase activity, transferring groups other than amino-acyl groups"/>
    <property type="evidence" value="ECO:0007669"/>
    <property type="project" value="InterPro"/>
</dbReference>
<dbReference type="Proteomes" id="UP000198619">
    <property type="component" value="Unassembled WGS sequence"/>
</dbReference>
<dbReference type="AlphaFoldDB" id="A0A1I0VXC3"/>
<feature type="transmembrane region" description="Helical" evidence="1">
    <location>
        <begin position="329"/>
        <end position="347"/>
    </location>
</feature>
<evidence type="ECO:0000259" key="2">
    <source>
        <dbReference type="Pfam" id="PF01757"/>
    </source>
</evidence>
<dbReference type="InterPro" id="IPR002656">
    <property type="entry name" value="Acyl_transf_3_dom"/>
</dbReference>
<dbReference type="STRING" id="84698.SAMN04488528_1003106"/>
<organism evidence="3 4">
    <name type="scientific">Clostridium frigidicarnis</name>
    <dbReference type="NCBI Taxonomy" id="84698"/>
    <lineage>
        <taxon>Bacteria</taxon>
        <taxon>Bacillati</taxon>
        <taxon>Bacillota</taxon>
        <taxon>Clostridia</taxon>
        <taxon>Eubacteriales</taxon>
        <taxon>Clostridiaceae</taxon>
        <taxon>Clostridium</taxon>
    </lineage>
</organism>
<feature type="transmembrane region" description="Helical" evidence="1">
    <location>
        <begin position="7"/>
        <end position="24"/>
    </location>
</feature>
<dbReference type="RefSeq" id="WP_177199294.1">
    <property type="nucleotide sequence ID" value="NZ_FOKI01000003.1"/>
</dbReference>
<reference evidence="3 4" key="1">
    <citation type="submission" date="2016-10" db="EMBL/GenBank/DDBJ databases">
        <authorList>
            <person name="de Groot N.N."/>
        </authorList>
    </citation>
    <scope>NUCLEOTIDE SEQUENCE [LARGE SCALE GENOMIC DNA]</scope>
    <source>
        <strain evidence="3 4">DSM 12271</strain>
    </source>
</reference>
<dbReference type="InterPro" id="IPR052734">
    <property type="entry name" value="Nod_factor_acetyltransferase"/>
</dbReference>
<sequence length="356" mass="42187">MRNKEMTVFKALGIMAVVMGHSGYSVSKTFPPYSFHMALFIFASGYFYKDEYEENLKLFFKKRFKSIIVPYFLYNLFFAVVTYLIFIKYNLSLGTPPDFNNMILTLKNFFVQPFIDGHQYFLYLSAWFMIYLFTVQIAFILFYKSLKKLTLNKYIHLIIFTLIAIISTYTSINFRNMFTGTTLIIVQITLRLMFGLFFFYFGLFYKTTLENKNIFRTSILILIIIIQLRLIKFWDINYTLVFMDFKGHVLLPLITSLTGIYVYMFLAKALCTVLPNKDILYNIGDNTLHIMSNHLFVFFILNIFIVKIYNVDIINLNDVSYKFNIDSFWPLYFFCGILIPTYIPVIFKKVAKPLYN</sequence>
<dbReference type="PANTHER" id="PTHR37312">
    <property type="entry name" value="MEMBRANE-BOUND ACYLTRANSFERASE YKRP-RELATED"/>
    <property type="match status" value="1"/>
</dbReference>
<evidence type="ECO:0000256" key="1">
    <source>
        <dbReference type="SAM" id="Phobius"/>
    </source>
</evidence>
<feature type="transmembrane region" description="Helical" evidence="1">
    <location>
        <begin position="30"/>
        <end position="48"/>
    </location>
</feature>
<evidence type="ECO:0000313" key="3">
    <source>
        <dbReference type="EMBL" id="SFA81075.1"/>
    </source>
</evidence>
<feature type="transmembrane region" description="Helical" evidence="1">
    <location>
        <begin position="184"/>
        <end position="205"/>
    </location>
</feature>
<feature type="transmembrane region" description="Helical" evidence="1">
    <location>
        <begin position="120"/>
        <end position="142"/>
    </location>
</feature>
<dbReference type="EMBL" id="FOKI01000003">
    <property type="protein sequence ID" value="SFA81075.1"/>
    <property type="molecule type" value="Genomic_DNA"/>
</dbReference>
<keyword evidence="4" id="KW-1185">Reference proteome</keyword>
<name>A0A1I0VXC3_9CLOT</name>
<keyword evidence="1" id="KW-1133">Transmembrane helix</keyword>
<dbReference type="Pfam" id="PF01757">
    <property type="entry name" value="Acyl_transf_3"/>
    <property type="match status" value="1"/>
</dbReference>
<feature type="transmembrane region" description="Helical" evidence="1">
    <location>
        <begin position="249"/>
        <end position="267"/>
    </location>
</feature>
<keyword evidence="1" id="KW-0472">Membrane</keyword>
<keyword evidence="1" id="KW-0812">Transmembrane</keyword>
<gene>
    <name evidence="3" type="ORF">SAMN04488528_1003106</name>
</gene>
<protein>
    <submittedName>
        <fullName evidence="3">Fucose 4-O-acetylase</fullName>
    </submittedName>
</protein>
<evidence type="ECO:0000313" key="4">
    <source>
        <dbReference type="Proteomes" id="UP000198619"/>
    </source>
</evidence>
<feature type="transmembrane region" description="Helical" evidence="1">
    <location>
        <begin position="68"/>
        <end position="87"/>
    </location>
</feature>